<accession>A0A1I2SK89</accession>
<protein>
    <submittedName>
        <fullName evidence="2">Putative Holin-X, holin superfamily III</fullName>
    </submittedName>
</protein>
<keyword evidence="1" id="KW-0812">Transmembrane</keyword>
<gene>
    <name evidence="2" type="ORF">SAMN04487988_104251</name>
</gene>
<dbReference type="Pfam" id="PF07332">
    <property type="entry name" value="Phage_holin_3_6"/>
    <property type="match status" value="1"/>
</dbReference>
<dbReference type="Proteomes" id="UP000199642">
    <property type="component" value="Unassembled WGS sequence"/>
</dbReference>
<dbReference type="OrthoDB" id="826897at2"/>
<dbReference type="AlphaFoldDB" id="A0A1I2SK89"/>
<feature type="transmembrane region" description="Helical" evidence="1">
    <location>
        <begin position="68"/>
        <end position="89"/>
    </location>
</feature>
<dbReference type="InterPro" id="IPR009937">
    <property type="entry name" value="Phage_holin_3_6"/>
</dbReference>
<keyword evidence="1" id="KW-1133">Transmembrane helix</keyword>
<organism evidence="2 3">
    <name type="scientific">Algoriphagus hitonicola</name>
    <dbReference type="NCBI Taxonomy" id="435880"/>
    <lineage>
        <taxon>Bacteria</taxon>
        <taxon>Pseudomonadati</taxon>
        <taxon>Bacteroidota</taxon>
        <taxon>Cytophagia</taxon>
        <taxon>Cytophagales</taxon>
        <taxon>Cyclobacteriaceae</taxon>
        <taxon>Algoriphagus</taxon>
    </lineage>
</organism>
<evidence type="ECO:0000313" key="3">
    <source>
        <dbReference type="Proteomes" id="UP000199642"/>
    </source>
</evidence>
<dbReference type="EMBL" id="FOPC01000004">
    <property type="protein sequence ID" value="SFG51297.1"/>
    <property type="molecule type" value="Genomic_DNA"/>
</dbReference>
<dbReference type="STRING" id="435880.SAMN04487988_104251"/>
<sequence length="120" mass="13784">MLNVSEIIQTVKSLIETRVNLVKSEIQDEIMAMVSRVILLMAMVILVLLVFLFLSLSLAFYLSSLVESPFMGFLLVSLLYMLILLILYLSRYNQGIQKKVQDGIKSFIFDKLKEEDSDEK</sequence>
<dbReference type="RefSeq" id="WP_092790411.1">
    <property type="nucleotide sequence ID" value="NZ_FOPC01000004.1"/>
</dbReference>
<evidence type="ECO:0000256" key="1">
    <source>
        <dbReference type="SAM" id="Phobius"/>
    </source>
</evidence>
<name>A0A1I2SK89_9BACT</name>
<evidence type="ECO:0000313" key="2">
    <source>
        <dbReference type="EMBL" id="SFG51297.1"/>
    </source>
</evidence>
<proteinExistence type="predicted"/>
<keyword evidence="3" id="KW-1185">Reference proteome</keyword>
<reference evidence="3" key="1">
    <citation type="submission" date="2016-10" db="EMBL/GenBank/DDBJ databases">
        <authorList>
            <person name="Varghese N."/>
            <person name="Submissions S."/>
        </authorList>
    </citation>
    <scope>NUCLEOTIDE SEQUENCE [LARGE SCALE GENOMIC DNA]</scope>
    <source>
        <strain evidence="3">DSM 19315</strain>
    </source>
</reference>
<feature type="transmembrane region" description="Helical" evidence="1">
    <location>
        <begin position="37"/>
        <end position="62"/>
    </location>
</feature>
<keyword evidence="1" id="KW-0472">Membrane</keyword>